<sequence length="83" mass="9377">MVGVERIVTGLKRVALPYWVGKILILRIVFPTLELTFPLDPAFKDIKLPDQSKIGRADLYIKTLLLGSKVHQNLQLFLCSKSV</sequence>
<gene>
    <name evidence="1" type="ORF">Mic7113_4594</name>
</gene>
<dbReference type="EMBL" id="CP003630">
    <property type="protein sequence ID" value="AFZ20275.1"/>
    <property type="molecule type" value="Genomic_DNA"/>
</dbReference>
<dbReference type="AlphaFoldDB" id="K9WIN5"/>
<evidence type="ECO:0000313" key="2">
    <source>
        <dbReference type="Proteomes" id="UP000010471"/>
    </source>
</evidence>
<dbReference type="Proteomes" id="UP000010471">
    <property type="component" value="Chromosome"/>
</dbReference>
<organism evidence="1 2">
    <name type="scientific">Allocoleopsis franciscana PCC 7113</name>
    <dbReference type="NCBI Taxonomy" id="1173027"/>
    <lineage>
        <taxon>Bacteria</taxon>
        <taxon>Bacillati</taxon>
        <taxon>Cyanobacteriota</taxon>
        <taxon>Cyanophyceae</taxon>
        <taxon>Coleofasciculales</taxon>
        <taxon>Coleofasciculaceae</taxon>
        <taxon>Allocoleopsis</taxon>
        <taxon>Allocoleopsis franciscana</taxon>
    </lineage>
</organism>
<evidence type="ECO:0000313" key="1">
    <source>
        <dbReference type="EMBL" id="AFZ20275.1"/>
    </source>
</evidence>
<accession>K9WIN5</accession>
<reference evidence="1 2" key="1">
    <citation type="submission" date="2012-06" db="EMBL/GenBank/DDBJ databases">
        <title>Finished chromosome of genome of Microcoleus sp. PCC 7113.</title>
        <authorList>
            <consortium name="US DOE Joint Genome Institute"/>
            <person name="Gugger M."/>
            <person name="Coursin T."/>
            <person name="Rippka R."/>
            <person name="Tandeau De Marsac N."/>
            <person name="Huntemann M."/>
            <person name="Wei C.-L."/>
            <person name="Han J."/>
            <person name="Detter J.C."/>
            <person name="Han C."/>
            <person name="Tapia R."/>
            <person name="Chen A."/>
            <person name="Kyrpides N."/>
            <person name="Mavromatis K."/>
            <person name="Markowitz V."/>
            <person name="Szeto E."/>
            <person name="Ivanova N."/>
            <person name="Pagani I."/>
            <person name="Pati A."/>
            <person name="Goodwin L."/>
            <person name="Nordberg H.P."/>
            <person name="Cantor M.N."/>
            <person name="Hua S.X."/>
            <person name="Woyke T."/>
            <person name="Kerfeld C.A."/>
        </authorList>
    </citation>
    <scope>NUCLEOTIDE SEQUENCE [LARGE SCALE GENOMIC DNA]</scope>
    <source>
        <strain evidence="1 2">PCC 7113</strain>
    </source>
</reference>
<keyword evidence="2" id="KW-1185">Reference proteome</keyword>
<proteinExistence type="predicted"/>
<name>K9WIN5_9CYAN</name>
<dbReference type="STRING" id="1173027.Mic7113_4594"/>
<dbReference type="KEGG" id="mic:Mic7113_4594"/>
<protein>
    <submittedName>
        <fullName evidence="1">Uncharacterized protein</fullName>
    </submittedName>
</protein>
<dbReference type="HOGENOM" id="CLU_2538819_0_0_3"/>